<reference evidence="1" key="1">
    <citation type="submission" date="2023-04" db="EMBL/GenBank/DDBJ databases">
        <title>Four porcine-derived lactic acid bacteria strains analyses and their evaluation as potential probiotics based on genomics.</title>
        <authorList>
            <person name="Niu D."/>
        </authorList>
    </citation>
    <scope>NUCLEOTIDE SEQUENCE</scope>
    <source>
        <strain evidence="1">ZSB1</strain>
    </source>
</reference>
<evidence type="ECO:0000313" key="2">
    <source>
        <dbReference type="Proteomes" id="UP001238155"/>
    </source>
</evidence>
<dbReference type="InterPro" id="IPR001387">
    <property type="entry name" value="Cro/C1-type_HTH"/>
</dbReference>
<dbReference type="InterPro" id="IPR010982">
    <property type="entry name" value="Lambda_DNA-bd_dom_sf"/>
</dbReference>
<dbReference type="EMBL" id="CP123751">
    <property type="protein sequence ID" value="WHQ80121.1"/>
    <property type="molecule type" value="Genomic_DNA"/>
</dbReference>
<dbReference type="SUPFAM" id="SSF47413">
    <property type="entry name" value="lambda repressor-like DNA-binding domains"/>
    <property type="match status" value="1"/>
</dbReference>
<proteinExistence type="predicted"/>
<protein>
    <submittedName>
        <fullName evidence="1">Helix-turn-helix transcriptional regulator</fullName>
    </submittedName>
</protein>
<dbReference type="Pfam" id="PF13560">
    <property type="entry name" value="HTH_31"/>
    <property type="match status" value="1"/>
</dbReference>
<dbReference type="GeneID" id="61227394"/>
<sequence>MGKRANELMVGTLPDVAGFIREMAASKQAILAKAAQKKRQLQAFTTEEQGDQHTNFNAKMIELTPEQKQAYRVRNLQVDYQFAVRKLRQEMGLDQPHFAYKAGFSWERLKTIEAGEALPTTDELLRLAEISGRSVHLRFD</sequence>
<dbReference type="RefSeq" id="WP_010690019.1">
    <property type="nucleotide sequence ID" value="NZ_CABIZJ010000004.1"/>
</dbReference>
<evidence type="ECO:0000313" key="1">
    <source>
        <dbReference type="EMBL" id="WHQ80121.1"/>
    </source>
</evidence>
<dbReference type="CDD" id="cd00093">
    <property type="entry name" value="HTH_XRE"/>
    <property type="match status" value="1"/>
</dbReference>
<dbReference type="Gene3D" id="1.10.260.40">
    <property type="entry name" value="lambda repressor-like DNA-binding domains"/>
    <property type="match status" value="1"/>
</dbReference>
<gene>
    <name evidence="1" type="ORF">QFF56_09405</name>
</gene>
<dbReference type="Proteomes" id="UP001238155">
    <property type="component" value="Chromosome"/>
</dbReference>
<name>A0AAJ6JW49_9LACO</name>
<dbReference type="GO" id="GO:0003677">
    <property type="term" value="F:DNA binding"/>
    <property type="evidence" value="ECO:0007669"/>
    <property type="project" value="InterPro"/>
</dbReference>
<organism evidence="1 2">
    <name type="scientific">Ligilactobacillus animalis</name>
    <dbReference type="NCBI Taxonomy" id="1605"/>
    <lineage>
        <taxon>Bacteria</taxon>
        <taxon>Bacillati</taxon>
        <taxon>Bacillota</taxon>
        <taxon>Bacilli</taxon>
        <taxon>Lactobacillales</taxon>
        <taxon>Lactobacillaceae</taxon>
        <taxon>Ligilactobacillus</taxon>
    </lineage>
</organism>
<accession>A0AAJ6JW49</accession>
<dbReference type="AlphaFoldDB" id="A0AAJ6JW49"/>